<reference evidence="2 3" key="1">
    <citation type="submission" date="2020-10" db="EMBL/GenBank/DDBJ databases">
        <title>Novel species in genus Corynebacterium.</title>
        <authorList>
            <person name="Zhang G."/>
        </authorList>
    </citation>
    <scope>NUCLEOTIDE SEQUENCE [LARGE SCALE GENOMIC DNA]</scope>
    <source>
        <strain evidence="2 3">DSM 45110</strain>
    </source>
</reference>
<evidence type="ECO:0000259" key="1">
    <source>
        <dbReference type="Pfam" id="PF00668"/>
    </source>
</evidence>
<dbReference type="Gene3D" id="3.30.559.30">
    <property type="entry name" value="Nonribosomal peptide synthetase, condensation domain"/>
    <property type="match status" value="1"/>
</dbReference>
<dbReference type="Gene3D" id="3.30.559.10">
    <property type="entry name" value="Chloramphenicol acetyltransferase-like domain"/>
    <property type="match status" value="1"/>
</dbReference>
<keyword evidence="3" id="KW-1185">Reference proteome</keyword>
<protein>
    <recommendedName>
        <fullName evidence="1">Condensation domain-containing protein</fullName>
    </recommendedName>
</protein>
<evidence type="ECO:0000313" key="2">
    <source>
        <dbReference type="EMBL" id="MBF4552839.1"/>
    </source>
</evidence>
<feature type="domain" description="Condensation" evidence="1">
    <location>
        <begin position="166"/>
        <end position="391"/>
    </location>
</feature>
<gene>
    <name evidence="2" type="ORF">IRY30_01930</name>
</gene>
<sequence length="482" mass="54147">MEYSELSDYPLHTGRLTEWIPTAELGGWQSDERRLSPNHLAHLESVVNGGEDPEHNWIGTVFRIDGEYNKEAFSQAVTHWLRRHEALHTTVTFRDDKEIERKTLRPETISMRENPVEGELGAHIVNAHLSKYFANTLSALTWPHLTFATIEPTAEVLAEGGHNNAANWFTVIFAADHGVMDAYTQLFAIQELAEIYNAHLEQRLPALPECGSYVDFSEEESELASRINSEDDSVRAWQEFIARASDDHPEGEQAAPRFPLPHAVRDAEPQEQHTLSHWLLNADEAETFSSRCKKELGGSQSNGFLAAIKVAVNKLAGHETTRYVMPMHTRSRAELALAAGWFVGLMPVEDPMGEAQMFSHAVADTAVAVKRHKGAVSAPFNSLQPHLQGDSVPKFVVSYVDTRFVPGADKWTEHERALRSPNVSTDEVYFWILRNHNGVNISMRFPSNDEAKRSLEEFVKEYESILKTVVQQGDFSLAKAGK</sequence>
<dbReference type="InterPro" id="IPR001242">
    <property type="entry name" value="Condensation_dom"/>
</dbReference>
<accession>A0ABR9ZHY8</accession>
<comment type="caution">
    <text evidence="2">The sequence shown here is derived from an EMBL/GenBank/DDBJ whole genome shotgun (WGS) entry which is preliminary data.</text>
</comment>
<dbReference type="SUPFAM" id="SSF52777">
    <property type="entry name" value="CoA-dependent acyltransferases"/>
    <property type="match status" value="2"/>
</dbReference>
<organism evidence="2 3">
    <name type="scientific">Corynebacterium suicordis DSM 45110</name>
    <dbReference type="NCBI Taxonomy" id="1121369"/>
    <lineage>
        <taxon>Bacteria</taxon>
        <taxon>Bacillati</taxon>
        <taxon>Actinomycetota</taxon>
        <taxon>Actinomycetes</taxon>
        <taxon>Mycobacteriales</taxon>
        <taxon>Corynebacteriaceae</taxon>
        <taxon>Corynebacterium</taxon>
    </lineage>
</organism>
<dbReference type="EMBL" id="JADKMY010000001">
    <property type="protein sequence ID" value="MBF4552839.1"/>
    <property type="molecule type" value="Genomic_DNA"/>
</dbReference>
<evidence type="ECO:0000313" key="3">
    <source>
        <dbReference type="Proteomes" id="UP000635902"/>
    </source>
</evidence>
<dbReference type="RefSeq" id="WP_194555713.1">
    <property type="nucleotide sequence ID" value="NZ_JADKMY010000001.1"/>
</dbReference>
<proteinExistence type="predicted"/>
<dbReference type="Pfam" id="PF00668">
    <property type="entry name" value="Condensation"/>
    <property type="match status" value="1"/>
</dbReference>
<dbReference type="Proteomes" id="UP000635902">
    <property type="component" value="Unassembled WGS sequence"/>
</dbReference>
<dbReference type="InterPro" id="IPR023213">
    <property type="entry name" value="CAT-like_dom_sf"/>
</dbReference>
<name>A0ABR9ZHY8_9CORY</name>